<feature type="chain" id="PRO_5047224523" evidence="1">
    <location>
        <begin position="23"/>
        <end position="125"/>
    </location>
</feature>
<accession>A0ABV7X3F8</accession>
<evidence type="ECO:0000256" key="1">
    <source>
        <dbReference type="SAM" id="SignalP"/>
    </source>
</evidence>
<dbReference type="EMBL" id="JBHRYD010000007">
    <property type="protein sequence ID" value="MFC3705133.1"/>
    <property type="molecule type" value="Genomic_DNA"/>
</dbReference>
<comment type="caution">
    <text evidence="2">The sequence shown here is derived from an EMBL/GenBank/DDBJ whole genome shotgun (WGS) entry which is preliminary data.</text>
</comment>
<keyword evidence="1" id="KW-0732">Signal</keyword>
<name>A0ABV7X3F8_9HYPH</name>
<organism evidence="2 3">
    <name type="scientific">Devosia honganensis</name>
    <dbReference type="NCBI Taxonomy" id="1610527"/>
    <lineage>
        <taxon>Bacteria</taxon>
        <taxon>Pseudomonadati</taxon>
        <taxon>Pseudomonadota</taxon>
        <taxon>Alphaproteobacteria</taxon>
        <taxon>Hyphomicrobiales</taxon>
        <taxon>Devosiaceae</taxon>
        <taxon>Devosia</taxon>
    </lineage>
</organism>
<proteinExistence type="predicted"/>
<keyword evidence="3" id="KW-1185">Reference proteome</keyword>
<dbReference type="RefSeq" id="WP_380096858.1">
    <property type="nucleotide sequence ID" value="NZ_JBHRYD010000007.1"/>
</dbReference>
<reference evidence="3" key="1">
    <citation type="journal article" date="2019" name="Int. J. Syst. Evol. Microbiol.">
        <title>The Global Catalogue of Microorganisms (GCM) 10K type strain sequencing project: providing services to taxonomists for standard genome sequencing and annotation.</title>
        <authorList>
            <consortium name="The Broad Institute Genomics Platform"/>
            <consortium name="The Broad Institute Genome Sequencing Center for Infectious Disease"/>
            <person name="Wu L."/>
            <person name="Ma J."/>
        </authorList>
    </citation>
    <scope>NUCLEOTIDE SEQUENCE [LARGE SCALE GENOMIC DNA]</scope>
    <source>
        <strain evidence="3">KCTC 42281</strain>
    </source>
</reference>
<protein>
    <submittedName>
        <fullName evidence="2">Integron</fullName>
    </submittedName>
</protein>
<evidence type="ECO:0000313" key="3">
    <source>
        <dbReference type="Proteomes" id="UP001595613"/>
    </source>
</evidence>
<dbReference type="Proteomes" id="UP001595613">
    <property type="component" value="Unassembled WGS sequence"/>
</dbReference>
<evidence type="ECO:0000313" key="2">
    <source>
        <dbReference type="EMBL" id="MFC3705133.1"/>
    </source>
</evidence>
<dbReference type="Gene3D" id="2.30.30.40">
    <property type="entry name" value="SH3 Domains"/>
    <property type="match status" value="1"/>
</dbReference>
<feature type="signal peptide" evidence="1">
    <location>
        <begin position="1"/>
        <end position="22"/>
    </location>
</feature>
<gene>
    <name evidence="2" type="ORF">ACFOOL_10230</name>
</gene>
<sequence>MSGFVLAGAVLLVLLLPGPAQAQYLTLGGDDMDACASNGVVVGLGAGDDDFLAVRAGPGAGHAKIDRLHNGDAVFVCTGAGAWDGIVYGGGRECGVSSPIVPARLYTGPCKSGWVERNFIAVTAG</sequence>